<gene>
    <name evidence="2" type="ORF">D7294_03020</name>
</gene>
<reference evidence="2 3" key="1">
    <citation type="journal article" date="2014" name="Int. J. Syst. Evol. Microbiol.">
        <title>Streptomyces hoynatensis sp. nov., isolated from deep marine sediment.</title>
        <authorList>
            <person name="Veyisoglu A."/>
            <person name="Sahin N."/>
        </authorList>
    </citation>
    <scope>NUCLEOTIDE SEQUENCE [LARGE SCALE GENOMIC DNA]</scope>
    <source>
        <strain evidence="2 3">KCTC 29097</strain>
    </source>
</reference>
<proteinExistence type="predicted"/>
<dbReference type="OrthoDB" id="3216929at2"/>
<keyword evidence="3" id="KW-1185">Reference proteome</keyword>
<name>A0A3A9ZG94_9ACTN</name>
<evidence type="ECO:0000313" key="2">
    <source>
        <dbReference type="EMBL" id="RKN47159.1"/>
    </source>
</evidence>
<dbReference type="Pfam" id="PF07332">
    <property type="entry name" value="Phage_holin_3_6"/>
    <property type="match status" value="1"/>
</dbReference>
<dbReference type="AlphaFoldDB" id="A0A3A9ZG94"/>
<dbReference type="Proteomes" id="UP000272474">
    <property type="component" value="Unassembled WGS sequence"/>
</dbReference>
<keyword evidence="1" id="KW-0472">Membrane</keyword>
<keyword evidence="1" id="KW-0812">Transmembrane</keyword>
<sequence>MSRYSPPAEGDSVVQVLADLTSDVETLFRQETELAKTEMREEATRAGKAAGMFGGAGFAGYLVVIFLSLAGMFALDLVLPLVFAALIVAGAWALIGLVLAAVGRQEMRAVSPTPNQTVETLKEDAKWARHPTS</sequence>
<dbReference type="InterPro" id="IPR009937">
    <property type="entry name" value="Phage_holin_3_6"/>
</dbReference>
<feature type="transmembrane region" description="Helical" evidence="1">
    <location>
        <begin position="81"/>
        <end position="102"/>
    </location>
</feature>
<evidence type="ECO:0000256" key="1">
    <source>
        <dbReference type="SAM" id="Phobius"/>
    </source>
</evidence>
<organism evidence="2 3">
    <name type="scientific">Streptomyces hoynatensis</name>
    <dbReference type="NCBI Taxonomy" id="1141874"/>
    <lineage>
        <taxon>Bacteria</taxon>
        <taxon>Bacillati</taxon>
        <taxon>Actinomycetota</taxon>
        <taxon>Actinomycetes</taxon>
        <taxon>Kitasatosporales</taxon>
        <taxon>Streptomycetaceae</taxon>
        <taxon>Streptomyces</taxon>
    </lineage>
</organism>
<dbReference type="RefSeq" id="WP_120675048.1">
    <property type="nucleotide sequence ID" value="NZ_RBAL01000001.1"/>
</dbReference>
<feature type="transmembrane region" description="Helical" evidence="1">
    <location>
        <begin position="49"/>
        <end position="75"/>
    </location>
</feature>
<keyword evidence="1" id="KW-1133">Transmembrane helix</keyword>
<dbReference type="EMBL" id="RBAL01000001">
    <property type="protein sequence ID" value="RKN47159.1"/>
    <property type="molecule type" value="Genomic_DNA"/>
</dbReference>
<protein>
    <submittedName>
        <fullName evidence="2">Phage holin family protein</fullName>
    </submittedName>
</protein>
<evidence type="ECO:0000313" key="3">
    <source>
        <dbReference type="Proteomes" id="UP000272474"/>
    </source>
</evidence>
<comment type="caution">
    <text evidence="2">The sequence shown here is derived from an EMBL/GenBank/DDBJ whole genome shotgun (WGS) entry which is preliminary data.</text>
</comment>
<accession>A0A3A9ZG94</accession>